<name>A0A348AG57_9FIRM</name>
<dbReference type="RefSeq" id="WP_174234361.1">
    <property type="nucleotide sequence ID" value="NZ_AP018449.1"/>
</dbReference>
<protein>
    <submittedName>
        <fullName evidence="1">Uncharacterized protein</fullName>
    </submittedName>
</protein>
<dbReference type="EMBL" id="AP018449">
    <property type="protein sequence ID" value="BBB90055.1"/>
    <property type="molecule type" value="Genomic_DNA"/>
</dbReference>
<organism evidence="1 2">
    <name type="scientific">Methylomusa anaerophila</name>
    <dbReference type="NCBI Taxonomy" id="1930071"/>
    <lineage>
        <taxon>Bacteria</taxon>
        <taxon>Bacillati</taxon>
        <taxon>Bacillota</taxon>
        <taxon>Negativicutes</taxon>
        <taxon>Selenomonadales</taxon>
        <taxon>Sporomusaceae</taxon>
        <taxon>Methylomusa</taxon>
    </lineage>
</organism>
<proteinExistence type="predicted"/>
<keyword evidence="2" id="KW-1185">Reference proteome</keyword>
<dbReference type="Proteomes" id="UP000276437">
    <property type="component" value="Chromosome"/>
</dbReference>
<evidence type="ECO:0000313" key="2">
    <source>
        <dbReference type="Proteomes" id="UP000276437"/>
    </source>
</evidence>
<accession>A0A348AG57</accession>
<gene>
    <name evidence="1" type="ORF">MAMMFC1_00703</name>
</gene>
<reference evidence="1 2" key="1">
    <citation type="journal article" date="2018" name="Int. J. Syst. Evol. Microbiol.">
        <title>Methylomusa anaerophila gen. nov., sp. nov., an anaerobic methanol-utilizing bacterium isolated from a microbial fuel cell.</title>
        <authorList>
            <person name="Amano N."/>
            <person name="Yamamuro A."/>
            <person name="Miyahara M."/>
            <person name="Kouzuma A."/>
            <person name="Abe T."/>
            <person name="Watanabe K."/>
        </authorList>
    </citation>
    <scope>NUCLEOTIDE SEQUENCE [LARGE SCALE GENOMIC DNA]</scope>
    <source>
        <strain evidence="1 2">MMFC1</strain>
    </source>
</reference>
<dbReference type="AlphaFoldDB" id="A0A348AG57"/>
<sequence length="56" mass="6328">MSKVFVVFDEAEQLLLKSIYYDEDPQEALSFVLEHIIPKVKKEITCLSGLLSGQKG</sequence>
<evidence type="ECO:0000313" key="1">
    <source>
        <dbReference type="EMBL" id="BBB90055.1"/>
    </source>
</evidence>
<dbReference type="KEGG" id="mana:MAMMFC1_00703"/>